<dbReference type="EMBL" id="REGW02000332">
    <property type="protein sequence ID" value="KAE8277652.1"/>
    <property type="molecule type" value="Genomic_DNA"/>
</dbReference>
<feature type="region of interest" description="Disordered" evidence="1">
    <location>
        <begin position="48"/>
        <end position="83"/>
    </location>
</feature>
<keyword evidence="3" id="KW-1185">Reference proteome</keyword>
<proteinExistence type="predicted"/>
<dbReference type="Proteomes" id="UP000424527">
    <property type="component" value="Unassembled WGS sequence"/>
</dbReference>
<dbReference type="AlphaFoldDB" id="A0A6G0HEZ2"/>
<gene>
    <name evidence="2" type="ORF">D5F01_LYC24355</name>
</gene>
<evidence type="ECO:0000313" key="2">
    <source>
        <dbReference type="EMBL" id="KAE8277652.1"/>
    </source>
</evidence>
<reference evidence="2 3" key="1">
    <citation type="submission" date="2019-07" db="EMBL/GenBank/DDBJ databases">
        <title>Chromosome genome assembly for large yellow croaker.</title>
        <authorList>
            <person name="Xiao S."/>
        </authorList>
    </citation>
    <scope>NUCLEOTIDE SEQUENCE [LARGE SCALE GENOMIC DNA]</scope>
    <source>
        <strain evidence="2">JMULYC20181020</strain>
        <tissue evidence="2">Muscle</tissue>
    </source>
</reference>
<protein>
    <submittedName>
        <fullName evidence="2">Uncharacterized protein</fullName>
    </submittedName>
</protein>
<organism evidence="2 3">
    <name type="scientific">Larimichthys crocea</name>
    <name type="common">Large yellow croaker</name>
    <name type="synonym">Pseudosciaena crocea</name>
    <dbReference type="NCBI Taxonomy" id="215358"/>
    <lineage>
        <taxon>Eukaryota</taxon>
        <taxon>Metazoa</taxon>
        <taxon>Chordata</taxon>
        <taxon>Craniata</taxon>
        <taxon>Vertebrata</taxon>
        <taxon>Euteleostomi</taxon>
        <taxon>Actinopterygii</taxon>
        <taxon>Neopterygii</taxon>
        <taxon>Teleostei</taxon>
        <taxon>Neoteleostei</taxon>
        <taxon>Acanthomorphata</taxon>
        <taxon>Eupercaria</taxon>
        <taxon>Sciaenidae</taxon>
        <taxon>Larimichthys</taxon>
    </lineage>
</organism>
<evidence type="ECO:0000313" key="3">
    <source>
        <dbReference type="Proteomes" id="UP000424527"/>
    </source>
</evidence>
<name>A0A6G0HEZ2_LARCR</name>
<accession>A0A6G0HEZ2</accession>
<comment type="caution">
    <text evidence="2">The sequence shown here is derived from an EMBL/GenBank/DDBJ whole genome shotgun (WGS) entry which is preliminary data.</text>
</comment>
<evidence type="ECO:0000256" key="1">
    <source>
        <dbReference type="SAM" id="MobiDB-lite"/>
    </source>
</evidence>
<sequence length="163" mass="17093">MSVLSQGLTPPDQIPVATDQLPAPKEKLELLPSTSGPLHQFVLPPNLEGQAPILRPGRRPAAATREHPITPTPTAPGTAQPTSAQSGYFVLNPDNTLSPVLVAPGVSTHVQALLHLVLHLLILCLASQRGTGDGGPLRRRVEWPRGGLRREISGGVAGGTETT</sequence>